<dbReference type="GO" id="GO:0042054">
    <property type="term" value="F:histone methyltransferase activity"/>
    <property type="evidence" value="ECO:0007669"/>
    <property type="project" value="TreeGrafter"/>
</dbReference>
<dbReference type="GO" id="GO:0005634">
    <property type="term" value="C:nucleus"/>
    <property type="evidence" value="ECO:0007669"/>
    <property type="project" value="TreeGrafter"/>
</dbReference>
<evidence type="ECO:0000256" key="3">
    <source>
        <dbReference type="ARBA" id="ARBA00022691"/>
    </source>
</evidence>
<dbReference type="Gene3D" id="2.70.160.11">
    <property type="entry name" value="Hnrnp arginine n-methyltransferase1"/>
    <property type="match status" value="1"/>
</dbReference>
<accession>A0A8T1L738</accession>
<protein>
    <recommendedName>
        <fullName evidence="4">Protein arginine N-methyltransferase domain-containing protein</fullName>
    </recommendedName>
</protein>
<keyword evidence="1" id="KW-0489">Methyltransferase</keyword>
<name>A0A8T1L738_9STRA</name>
<dbReference type="SUPFAM" id="SSF53335">
    <property type="entry name" value="S-adenosyl-L-methionine-dependent methyltransferases"/>
    <property type="match status" value="1"/>
</dbReference>
<dbReference type="AlphaFoldDB" id="A0A8T1L738"/>
<dbReference type="InterPro" id="IPR029063">
    <property type="entry name" value="SAM-dependent_MTases_sf"/>
</dbReference>
<dbReference type="InterPro" id="IPR025799">
    <property type="entry name" value="Arg_MeTrfase"/>
</dbReference>
<dbReference type="Proteomes" id="UP000760860">
    <property type="component" value="Unassembled WGS sequence"/>
</dbReference>
<evidence type="ECO:0000256" key="1">
    <source>
        <dbReference type="ARBA" id="ARBA00022603"/>
    </source>
</evidence>
<dbReference type="Proteomes" id="UP000697107">
    <property type="component" value="Unassembled WGS sequence"/>
</dbReference>
<dbReference type="GO" id="GO:0032259">
    <property type="term" value="P:methylation"/>
    <property type="evidence" value="ECO:0007669"/>
    <property type="project" value="UniProtKB-KW"/>
</dbReference>
<dbReference type="InterPro" id="IPR055135">
    <property type="entry name" value="PRMT_dom"/>
</dbReference>
<reference evidence="6" key="1">
    <citation type="submission" date="2018-05" db="EMBL/GenBank/DDBJ databases">
        <title>Effector identification in a new, highly contiguous assembly of the strawberry crown rot pathogen Phytophthora cactorum.</title>
        <authorList>
            <person name="Armitage A.D."/>
            <person name="Nellist C.F."/>
            <person name="Bates H."/>
            <person name="Vickerstaff R.J."/>
            <person name="Harrison R.J."/>
        </authorList>
    </citation>
    <scope>NUCLEOTIDE SEQUENCE</scope>
    <source>
        <strain evidence="5">P415</strain>
        <strain evidence="6">P421</strain>
    </source>
</reference>
<dbReference type="PANTHER" id="PTHR11006:SF53">
    <property type="entry name" value="PROTEIN ARGININE N-METHYLTRANSFERASE 3"/>
    <property type="match status" value="1"/>
</dbReference>
<dbReference type="EMBL" id="RCMV01000095">
    <property type="protein sequence ID" value="KAG3225035.1"/>
    <property type="molecule type" value="Genomic_DNA"/>
</dbReference>
<comment type="caution">
    <text evidence="6">The sequence shown here is derived from an EMBL/GenBank/DDBJ whole genome shotgun (WGS) entry which is preliminary data.</text>
</comment>
<evidence type="ECO:0000313" key="6">
    <source>
        <dbReference type="EMBL" id="KAG3225035.1"/>
    </source>
</evidence>
<proteinExistence type="predicted"/>
<dbReference type="PANTHER" id="PTHR11006">
    <property type="entry name" value="PROTEIN ARGININE N-METHYLTRANSFERASE"/>
    <property type="match status" value="1"/>
</dbReference>
<dbReference type="VEuPathDB" id="FungiDB:PC110_g8442"/>
<dbReference type="Pfam" id="PF22528">
    <property type="entry name" value="PRMT_C"/>
    <property type="match status" value="1"/>
</dbReference>
<evidence type="ECO:0000259" key="4">
    <source>
        <dbReference type="Pfam" id="PF22528"/>
    </source>
</evidence>
<keyword evidence="3" id="KW-0949">S-adenosyl-L-methionine</keyword>
<dbReference type="GO" id="GO:0016274">
    <property type="term" value="F:protein-arginine N-methyltransferase activity"/>
    <property type="evidence" value="ECO:0007669"/>
    <property type="project" value="InterPro"/>
</dbReference>
<sequence length="90" mass="10733">MHGFVSSFDIGFERDCPRPEYFTTGAEGTPTHWHQVFFHVPKPFTVKKGDVVEGKWWVRRNAENPRFLDVEIQWKEAPEGEFLVQRYRIH</sequence>
<organism evidence="6 7">
    <name type="scientific">Phytophthora cactorum</name>
    <dbReference type="NCBI Taxonomy" id="29920"/>
    <lineage>
        <taxon>Eukaryota</taxon>
        <taxon>Sar</taxon>
        <taxon>Stramenopiles</taxon>
        <taxon>Oomycota</taxon>
        <taxon>Peronosporomycetes</taxon>
        <taxon>Peronosporales</taxon>
        <taxon>Peronosporaceae</taxon>
        <taxon>Phytophthora</taxon>
    </lineage>
</organism>
<dbReference type="EMBL" id="RCML01000071">
    <property type="protein sequence ID" value="KAG2993509.1"/>
    <property type="molecule type" value="Genomic_DNA"/>
</dbReference>
<evidence type="ECO:0000313" key="5">
    <source>
        <dbReference type="EMBL" id="KAG2993509.1"/>
    </source>
</evidence>
<feature type="domain" description="Protein arginine N-methyltransferase" evidence="4">
    <location>
        <begin position="1"/>
        <end position="75"/>
    </location>
</feature>
<gene>
    <name evidence="5" type="ORF">PC118_g3996</name>
    <name evidence="6" type="ORF">PC129_g4342</name>
</gene>
<evidence type="ECO:0000256" key="2">
    <source>
        <dbReference type="ARBA" id="ARBA00022679"/>
    </source>
</evidence>
<keyword evidence="2" id="KW-0808">Transferase</keyword>
<evidence type="ECO:0000313" key="7">
    <source>
        <dbReference type="Proteomes" id="UP000760860"/>
    </source>
</evidence>